<dbReference type="PANTHER" id="PTHR33395:SF22">
    <property type="entry name" value="REVERSE TRANSCRIPTASE DOMAIN-CONTAINING PROTEIN"/>
    <property type="match status" value="1"/>
</dbReference>
<dbReference type="Pfam" id="PF00876">
    <property type="entry name" value="Innexin"/>
    <property type="match status" value="1"/>
</dbReference>
<evidence type="ECO:0000313" key="13">
    <source>
        <dbReference type="EMBL" id="KAK4322893.1"/>
    </source>
</evidence>
<dbReference type="InterPro" id="IPR036691">
    <property type="entry name" value="Endo/exonu/phosph_ase_sf"/>
</dbReference>
<evidence type="ECO:0000256" key="7">
    <source>
        <dbReference type="ARBA" id="ARBA00022949"/>
    </source>
</evidence>
<evidence type="ECO:0000256" key="3">
    <source>
        <dbReference type="ARBA" id="ARBA00022448"/>
    </source>
</evidence>
<keyword evidence="8 12" id="KW-1133">Transmembrane helix</keyword>
<dbReference type="GO" id="GO:0005921">
    <property type="term" value="C:gap junction"/>
    <property type="evidence" value="ECO:0007669"/>
    <property type="project" value="UniProtKB-SubCell"/>
</dbReference>
<evidence type="ECO:0000256" key="11">
    <source>
        <dbReference type="ARBA" id="ARBA00023303"/>
    </source>
</evidence>
<dbReference type="GO" id="GO:0034220">
    <property type="term" value="P:monoatomic ion transmembrane transport"/>
    <property type="evidence" value="ECO:0007669"/>
    <property type="project" value="UniProtKB-KW"/>
</dbReference>
<evidence type="ECO:0000256" key="1">
    <source>
        <dbReference type="ARBA" id="ARBA00004610"/>
    </source>
</evidence>
<evidence type="ECO:0008006" key="15">
    <source>
        <dbReference type="Google" id="ProtNLM"/>
    </source>
</evidence>
<keyword evidence="7" id="KW-0965">Cell junction</keyword>
<evidence type="ECO:0000256" key="8">
    <source>
        <dbReference type="ARBA" id="ARBA00022989"/>
    </source>
</evidence>
<evidence type="ECO:0000256" key="2">
    <source>
        <dbReference type="ARBA" id="ARBA00004651"/>
    </source>
</evidence>
<protein>
    <recommendedName>
        <fullName evidence="15">Reverse transcriptase</fullName>
    </recommendedName>
</protein>
<dbReference type="InterPro" id="IPR000990">
    <property type="entry name" value="Innexin"/>
</dbReference>
<dbReference type="AlphaFoldDB" id="A0AAE1UFS0"/>
<keyword evidence="10 12" id="KW-0472">Membrane</keyword>
<gene>
    <name evidence="13" type="ORF">Pmani_006367</name>
</gene>
<feature type="transmembrane region" description="Helical" evidence="12">
    <location>
        <begin position="336"/>
        <end position="359"/>
    </location>
</feature>
<accession>A0AAE1UFS0</accession>
<evidence type="ECO:0000313" key="14">
    <source>
        <dbReference type="Proteomes" id="UP001292094"/>
    </source>
</evidence>
<comment type="subcellular location">
    <subcellularLocation>
        <location evidence="1">Cell junction</location>
        <location evidence="1">Gap junction</location>
    </subcellularLocation>
    <subcellularLocation>
        <location evidence="2">Cell membrane</location>
        <topology evidence="2">Multi-pass membrane protein</topology>
    </subcellularLocation>
</comment>
<keyword evidence="11" id="KW-0407">Ion channel</keyword>
<evidence type="ECO:0000256" key="12">
    <source>
        <dbReference type="SAM" id="Phobius"/>
    </source>
</evidence>
<reference evidence="13" key="1">
    <citation type="submission" date="2023-11" db="EMBL/GenBank/DDBJ databases">
        <title>Genome assemblies of two species of porcelain crab, Petrolisthes cinctipes and Petrolisthes manimaculis (Anomura: Porcellanidae).</title>
        <authorList>
            <person name="Angst P."/>
        </authorList>
    </citation>
    <scope>NUCLEOTIDE SEQUENCE</scope>
    <source>
        <strain evidence="13">PB745_02</strain>
        <tissue evidence="13">Gill</tissue>
    </source>
</reference>
<keyword evidence="14" id="KW-1185">Reference proteome</keyword>
<dbReference type="GO" id="GO:0031012">
    <property type="term" value="C:extracellular matrix"/>
    <property type="evidence" value="ECO:0007669"/>
    <property type="project" value="TreeGrafter"/>
</dbReference>
<evidence type="ECO:0000256" key="6">
    <source>
        <dbReference type="ARBA" id="ARBA00022868"/>
    </source>
</evidence>
<evidence type="ECO:0000256" key="9">
    <source>
        <dbReference type="ARBA" id="ARBA00023065"/>
    </source>
</evidence>
<dbReference type="GO" id="GO:0005886">
    <property type="term" value="C:plasma membrane"/>
    <property type="evidence" value="ECO:0007669"/>
    <property type="project" value="UniProtKB-SubCell"/>
</dbReference>
<dbReference type="EMBL" id="JAWZYT010000488">
    <property type="protein sequence ID" value="KAK4322893.1"/>
    <property type="molecule type" value="Genomic_DNA"/>
</dbReference>
<name>A0AAE1UFS0_9EUCA</name>
<keyword evidence="5 12" id="KW-0812">Transmembrane</keyword>
<evidence type="ECO:0000256" key="4">
    <source>
        <dbReference type="ARBA" id="ARBA00022475"/>
    </source>
</evidence>
<dbReference type="GO" id="GO:0007508">
    <property type="term" value="P:larval heart development"/>
    <property type="evidence" value="ECO:0007669"/>
    <property type="project" value="TreeGrafter"/>
</dbReference>
<keyword evidence="6" id="KW-0303">Gap junction</keyword>
<organism evidence="13 14">
    <name type="scientific">Petrolisthes manimaculis</name>
    <dbReference type="NCBI Taxonomy" id="1843537"/>
    <lineage>
        <taxon>Eukaryota</taxon>
        <taxon>Metazoa</taxon>
        <taxon>Ecdysozoa</taxon>
        <taxon>Arthropoda</taxon>
        <taxon>Crustacea</taxon>
        <taxon>Multicrustacea</taxon>
        <taxon>Malacostraca</taxon>
        <taxon>Eumalacostraca</taxon>
        <taxon>Eucarida</taxon>
        <taxon>Decapoda</taxon>
        <taxon>Pleocyemata</taxon>
        <taxon>Anomura</taxon>
        <taxon>Galatheoidea</taxon>
        <taxon>Porcellanidae</taxon>
        <taxon>Petrolisthes</taxon>
    </lineage>
</organism>
<dbReference type="GO" id="GO:0061343">
    <property type="term" value="P:cell adhesion involved in heart morphogenesis"/>
    <property type="evidence" value="ECO:0007669"/>
    <property type="project" value="TreeGrafter"/>
</dbReference>
<sequence>MNGDFNLPIIRWESLEVYGGSADARQQAKLLLDFADEFMLIENITQPTRGNNLLDLFFTSIEELLYNIRLEDTIMSDHRLLIVETTLGFPVQTCENKPRDGIFSSLNFYRENVEWECINTALMEVNWQQLMKNLSPEDMYHILCRELSSVCEKFVPIRSYKKNRRFIPRDRKILMRKRTRLAKRIMATRDANLKIRLANSLQLLESKLSASHEREKKYAEQRAVEAIKRNPKFFYKYVREKAKVRSTIGPLKVDDYLVGDTGRVCEILRSQYDSVFSEPLSEDALRDMDGRSRASVHHGIMDVMFNEDNIAEAVVTVQQHDSLCVLPLNIVNEKTYYVFLWIVYIFAAIVCGVFLLFLLPSVRNTLLVHRARRPDTIHDLMTVLLKCNYGDCWFLMYNFRKSMVNFREWVHLVKEEILM</sequence>
<keyword evidence="4" id="KW-1003">Cell membrane</keyword>
<dbReference type="PANTHER" id="PTHR33395">
    <property type="entry name" value="TRANSCRIPTASE, PUTATIVE-RELATED-RELATED"/>
    <property type="match status" value="1"/>
</dbReference>
<comment type="caution">
    <text evidence="13">The sequence shown here is derived from an EMBL/GenBank/DDBJ whole genome shotgun (WGS) entry which is preliminary data.</text>
</comment>
<dbReference type="Proteomes" id="UP001292094">
    <property type="component" value="Unassembled WGS sequence"/>
</dbReference>
<evidence type="ECO:0000256" key="10">
    <source>
        <dbReference type="ARBA" id="ARBA00023136"/>
    </source>
</evidence>
<keyword evidence="3" id="KW-0813">Transport</keyword>
<evidence type="ECO:0000256" key="5">
    <source>
        <dbReference type="ARBA" id="ARBA00022692"/>
    </source>
</evidence>
<dbReference type="Gene3D" id="3.60.10.10">
    <property type="entry name" value="Endonuclease/exonuclease/phosphatase"/>
    <property type="match status" value="1"/>
</dbReference>
<keyword evidence="9" id="KW-0406">Ion transport</keyword>
<proteinExistence type="predicted"/>